<reference evidence="7 8" key="5">
    <citation type="journal article" date="2011" name="ISME J.">
        <title>Dual transcriptional profiling of a bacterial/fungal confrontation: Collimonas fungivorans versus Aspergillus niger.</title>
        <authorList>
            <person name="Mela F."/>
            <person name="Fritsche K."/>
            <person name="de Boer W."/>
            <person name="van Veen J.A."/>
            <person name="de Graaff L.H."/>
            <person name="van den Berg M."/>
            <person name="Leveau J.H."/>
        </authorList>
    </citation>
    <scope>NUCLEOTIDE SEQUENCE [LARGE SCALE GENOMIC DNA]</scope>
    <source>
        <strain evidence="7 8">Ter331</strain>
    </source>
</reference>
<dbReference type="eggNOG" id="COG0639">
    <property type="taxonomic scope" value="Bacteria"/>
</dbReference>
<feature type="domain" description="Calcineurin-like phosphoesterase" evidence="6">
    <location>
        <begin position="41"/>
        <end position="189"/>
    </location>
</feature>
<dbReference type="HOGENOM" id="CLU_056184_1_0_4"/>
<dbReference type="AlphaFoldDB" id="G0AI56"/>
<dbReference type="NCBIfam" id="TIGR00668">
    <property type="entry name" value="apaH"/>
    <property type="match status" value="1"/>
</dbReference>
<evidence type="ECO:0000256" key="5">
    <source>
        <dbReference type="HAMAP-Rule" id="MF_00199"/>
    </source>
</evidence>
<evidence type="ECO:0000313" key="7">
    <source>
        <dbReference type="EMBL" id="AEK60639.1"/>
    </source>
</evidence>
<reference evidence="8" key="6">
    <citation type="submission" date="2011-05" db="EMBL/GenBank/DDBJ databases">
        <title>Complete sequence of Collimonas fungivorans Ter331.</title>
        <authorList>
            <person name="Leveau J.H."/>
        </authorList>
    </citation>
    <scope>NUCLEOTIDE SEQUENCE [LARGE SCALE GENOMIC DNA]</scope>
    <source>
        <strain evidence="8">Ter331</strain>
    </source>
</reference>
<dbReference type="InterPro" id="IPR029052">
    <property type="entry name" value="Metallo-depent_PP-like"/>
</dbReference>
<evidence type="ECO:0000256" key="1">
    <source>
        <dbReference type="ARBA" id="ARBA00003413"/>
    </source>
</evidence>
<sequence length="309" mass="34451">MSTSRTLNIMSVSRNRLAIYNIEPQLLQSLRNMTPISSTLFAIGDLQGCHQSLLDLLKRIDATTPDAHLVFVGDLVNRGPQSLATLRLVRSLGDRAQAVLGNHDLHLLAAAHGIRKLHRGDTLQEILDAPDRDELLDWLRQCPLALLEQDHLFLHAGVLPQWSTAKTVALAQEVETVLRGPHWVDFLREMYGNQPLRWDDALQGNERLRCIVNALTRLRFCTADGTMELAAKESTGISMPGYLPWFDVPQRQTQDVTVVYGHWSTLGLVLRPNLIGLDTGCVWGGKLTAVRLSDRLLLQVSCPQAQRPG</sequence>
<dbReference type="EMBL" id="CP002745">
    <property type="protein sequence ID" value="AEK60639.1"/>
    <property type="molecule type" value="Genomic_DNA"/>
</dbReference>
<reference evidence="7 8" key="3">
    <citation type="journal article" date="2008" name="FEMS Microbiol. Ecol.">
        <title>Identification and characterization of genes underlying chitinolysis in Collimonas fungivorans Ter331.</title>
        <authorList>
            <person name="Fritsche K."/>
            <person name="de Boer W."/>
            <person name="Gerards S."/>
            <person name="van den Berg M."/>
            <person name="van Veen J.A."/>
            <person name="Leveau J.H."/>
        </authorList>
    </citation>
    <scope>NUCLEOTIDE SEQUENCE [LARGE SCALE GENOMIC DNA]</scope>
    <source>
        <strain evidence="7 8">Ter331</strain>
    </source>
</reference>
<dbReference type="SUPFAM" id="SSF56300">
    <property type="entry name" value="Metallo-dependent phosphatases"/>
    <property type="match status" value="1"/>
</dbReference>
<dbReference type="PANTHER" id="PTHR40942">
    <property type="match status" value="1"/>
</dbReference>
<keyword evidence="3 5" id="KW-0378">Hydrolase</keyword>
<dbReference type="EC" id="3.6.1.41" evidence="5"/>
<organism evidence="7 8">
    <name type="scientific">Collimonas fungivorans (strain Ter331)</name>
    <dbReference type="NCBI Taxonomy" id="1005048"/>
    <lineage>
        <taxon>Bacteria</taxon>
        <taxon>Pseudomonadati</taxon>
        <taxon>Pseudomonadota</taxon>
        <taxon>Betaproteobacteria</taxon>
        <taxon>Burkholderiales</taxon>
        <taxon>Oxalobacteraceae</taxon>
        <taxon>Collimonas</taxon>
    </lineage>
</organism>
<reference evidence="7 8" key="1">
    <citation type="journal article" date="2004" name="Environ. Microbiol.">
        <title>Phylogeny-function analysis of (meta)genomic libraries: screening for expression of ribosomal RNA genes by large-insert library fluorescent in situ hybridization (LIL-FISH).</title>
        <authorList>
            <person name="Leveau J.H."/>
            <person name="Gerards S."/>
            <person name="de Boer W."/>
            <person name="van Veen J.A."/>
        </authorList>
    </citation>
    <scope>NUCLEOTIDE SEQUENCE [LARGE SCALE GENOMIC DNA]</scope>
    <source>
        <strain evidence="7 8">Ter331</strain>
    </source>
</reference>
<comment type="catalytic activity">
    <reaction evidence="4 5">
        <text>P(1),P(4)-bis(5'-adenosyl) tetraphosphate + H2O = 2 ADP + 2 H(+)</text>
        <dbReference type="Rhea" id="RHEA:24252"/>
        <dbReference type="ChEBI" id="CHEBI:15377"/>
        <dbReference type="ChEBI" id="CHEBI:15378"/>
        <dbReference type="ChEBI" id="CHEBI:58141"/>
        <dbReference type="ChEBI" id="CHEBI:456216"/>
        <dbReference type="EC" id="3.6.1.41"/>
    </reaction>
</comment>
<dbReference type="Pfam" id="PF00149">
    <property type="entry name" value="Metallophos"/>
    <property type="match status" value="1"/>
</dbReference>
<evidence type="ECO:0000256" key="2">
    <source>
        <dbReference type="ARBA" id="ARBA00005419"/>
    </source>
</evidence>
<dbReference type="KEGG" id="cfu:CFU_0805"/>
<dbReference type="InterPro" id="IPR004843">
    <property type="entry name" value="Calcineurin-like_PHP"/>
</dbReference>
<comment type="similarity">
    <text evidence="2 5">Belongs to the Ap4A hydrolase family.</text>
</comment>
<dbReference type="NCBIfam" id="NF001204">
    <property type="entry name" value="PRK00166.1"/>
    <property type="match status" value="1"/>
</dbReference>
<evidence type="ECO:0000256" key="3">
    <source>
        <dbReference type="ARBA" id="ARBA00022801"/>
    </source>
</evidence>
<dbReference type="STRING" id="1005048.CFU_0805"/>
<evidence type="ECO:0000256" key="4">
    <source>
        <dbReference type="ARBA" id="ARBA00049417"/>
    </source>
</evidence>
<evidence type="ECO:0000313" key="8">
    <source>
        <dbReference type="Proteomes" id="UP000008392"/>
    </source>
</evidence>
<evidence type="ECO:0000259" key="6">
    <source>
        <dbReference type="Pfam" id="PF00149"/>
    </source>
</evidence>
<comment type="function">
    <text evidence="1 5">Hydrolyzes diadenosine 5',5'''-P1,P4-tetraphosphate to yield ADP.</text>
</comment>
<keyword evidence="8" id="KW-1185">Reference proteome</keyword>
<dbReference type="CDD" id="cd07422">
    <property type="entry name" value="MPP_ApaH"/>
    <property type="match status" value="1"/>
</dbReference>
<protein>
    <recommendedName>
        <fullName evidence="5">Bis(5'-nucleosyl)-tetraphosphatase, symmetrical</fullName>
        <ecNumber evidence="5">3.6.1.41</ecNumber>
    </recommendedName>
    <alternativeName>
        <fullName evidence="5">Ap4A hydrolase</fullName>
    </alternativeName>
    <alternativeName>
        <fullName evidence="5">Diadenosine 5',5'''-P1,P4-tetraphosphate pyrophosphohydrolase</fullName>
    </alternativeName>
    <alternativeName>
        <fullName evidence="5">Diadenosine tetraphosphatase</fullName>
    </alternativeName>
</protein>
<name>G0AI56_COLFT</name>
<gene>
    <name evidence="5 7" type="primary">apaH</name>
    <name evidence="7" type="ordered locus">CFU_0805</name>
</gene>
<dbReference type="InterPro" id="IPR004617">
    <property type="entry name" value="ApaH"/>
</dbReference>
<reference evidence="7 8" key="2">
    <citation type="journal article" date="2006" name="J. Microbiol. Methods">
        <title>Genomic flank-sequencing of plasposon insertion sites for rapid identification of functional genes.</title>
        <authorList>
            <person name="Leveau J.H."/>
            <person name="Gerards S."/>
            <person name="Fritsche K."/>
            <person name="Zondag G."/>
            <person name="van Veen J.A."/>
        </authorList>
    </citation>
    <scope>NUCLEOTIDE SEQUENCE [LARGE SCALE GENOMIC DNA]</scope>
    <source>
        <strain evidence="7 8">Ter331</strain>
    </source>
</reference>
<dbReference type="GO" id="GO:0008803">
    <property type="term" value="F:bis(5'-nucleosyl)-tetraphosphatase (symmetrical) activity"/>
    <property type="evidence" value="ECO:0007669"/>
    <property type="project" value="UniProtKB-UniRule"/>
</dbReference>
<reference evidence="7 8" key="4">
    <citation type="journal article" date="2010" name="Environ. Microbiol.">
        <title>The bacterial genus Collimonas: mycophagy, weathering and other adaptive solutions to life in oligotrophic soil environments.</title>
        <authorList>
            <person name="Leveau J.H."/>
            <person name="Uroz S."/>
            <person name="de Boer W."/>
        </authorList>
    </citation>
    <scope>NUCLEOTIDE SEQUENCE [LARGE SCALE GENOMIC DNA]</scope>
    <source>
        <strain evidence="7 8">Ter331</strain>
    </source>
</reference>
<dbReference type="PIRSF" id="PIRSF000903">
    <property type="entry name" value="B5n-ttraPtase_sm"/>
    <property type="match status" value="1"/>
</dbReference>
<accession>G0AI56</accession>
<dbReference type="HAMAP" id="MF_00199">
    <property type="entry name" value="ApaH"/>
    <property type="match status" value="1"/>
</dbReference>
<proteinExistence type="inferred from homology"/>
<dbReference type="Proteomes" id="UP000008392">
    <property type="component" value="Chromosome"/>
</dbReference>
<dbReference type="PANTHER" id="PTHR40942:SF4">
    <property type="entry name" value="CYTOCHROME C5"/>
    <property type="match status" value="1"/>
</dbReference>
<dbReference type="Gene3D" id="3.60.21.10">
    <property type="match status" value="1"/>
</dbReference>